<dbReference type="EMBL" id="CP084166">
    <property type="protein sequence ID" value="UJG41141.1"/>
    <property type="molecule type" value="Genomic_DNA"/>
</dbReference>
<dbReference type="NCBIfam" id="NF041123">
    <property type="entry name" value="phpantohe_syn_Arch"/>
    <property type="match status" value="1"/>
</dbReference>
<dbReference type="GO" id="GO:0015937">
    <property type="term" value="P:coenzyme A biosynthetic process"/>
    <property type="evidence" value="ECO:0007669"/>
    <property type="project" value="UniProtKB-UniRule"/>
</dbReference>
<evidence type="ECO:0000256" key="4">
    <source>
        <dbReference type="ARBA" id="ARBA00022993"/>
    </source>
</evidence>
<dbReference type="EC" id="6.3.2.36" evidence="5"/>
<comment type="catalytic activity">
    <reaction evidence="5">
        <text>(R)-4-phosphopantoate + beta-alanine + ATP = (R)-4'-phosphopantothenate + AMP + diphosphate + H(+)</text>
        <dbReference type="Rhea" id="RHEA:27930"/>
        <dbReference type="ChEBI" id="CHEBI:10986"/>
        <dbReference type="ChEBI" id="CHEBI:15378"/>
        <dbReference type="ChEBI" id="CHEBI:30616"/>
        <dbReference type="ChEBI" id="CHEBI:33019"/>
        <dbReference type="ChEBI" id="CHEBI:57966"/>
        <dbReference type="ChEBI" id="CHEBI:61294"/>
        <dbReference type="ChEBI" id="CHEBI:456215"/>
        <dbReference type="EC" id="6.3.2.36"/>
    </reaction>
</comment>
<organism evidence="6">
    <name type="scientific">Candidatus Heimdallarchaeum aukensis</name>
    <dbReference type="NCBI Taxonomy" id="2876573"/>
    <lineage>
        <taxon>Archaea</taxon>
        <taxon>Promethearchaeati</taxon>
        <taxon>Candidatus Heimdallarchaeota</taxon>
        <taxon>Candidatus Heimdallarchaeia (ex Rinke et al. 2021) (nom. nud.)</taxon>
        <taxon>Candidatus Heimdallarchaeales</taxon>
        <taxon>Candidatus Heimdallarchaeaceae</taxon>
        <taxon>Candidatus Heimdallarchaeum</taxon>
    </lineage>
</organism>
<keyword evidence="1 5" id="KW-0436">Ligase</keyword>
<name>A0A9Y1FLM8_9ARCH</name>
<dbReference type="GO" id="GO:0005524">
    <property type="term" value="F:ATP binding"/>
    <property type="evidence" value="ECO:0007669"/>
    <property type="project" value="UniProtKB-KW"/>
</dbReference>
<dbReference type="Proteomes" id="UP001201020">
    <property type="component" value="Chromosome"/>
</dbReference>
<feature type="binding site" evidence="5">
    <location>
        <position position="38"/>
    </location>
    <ligand>
        <name>ATP</name>
        <dbReference type="ChEBI" id="CHEBI:30616"/>
    </ligand>
</feature>
<protein>
    <recommendedName>
        <fullName evidence="5">4-phosphopantoate--beta-alanine ligase</fullName>
        <ecNumber evidence="5">6.3.2.36</ecNumber>
    </recommendedName>
    <alternativeName>
        <fullName evidence="5">Phosphopantothenate synthetase</fullName>
        <shortName evidence="5">PPS</shortName>
    </alternativeName>
</protein>
<dbReference type="PANTHER" id="PTHR40695:SF1">
    <property type="entry name" value="4-PHOSPHOPANTOATE--BETA-ALANINE LIGASE"/>
    <property type="match status" value="1"/>
</dbReference>
<evidence type="ECO:0000256" key="5">
    <source>
        <dbReference type="HAMAP-Rule" id="MF_02224"/>
    </source>
</evidence>
<dbReference type="AlphaFoldDB" id="A0A9Y1FLM8"/>
<comment type="similarity">
    <text evidence="5">Belongs to the archaeal phosphopantothenate synthetase family.</text>
</comment>
<evidence type="ECO:0000313" key="6">
    <source>
        <dbReference type="EMBL" id="UJG41141.1"/>
    </source>
</evidence>
<sequence>MKIPEDHPRAESLRVRELIIDGMHSNIVAEAGLIAHGRGEAFDYLIGEKTPSFALEQEKAAVASLLLAKNPVISVNGNVAALCPREIIKLAEETNSKLEVNLFYRSEKRMKALEKVLRENGAEKIYGLDPNYQTEIKELSHLRRIVDKRGIFSADVVMVPLEDGDRTMALRKLSKTVISIDLNPLSRTSLWSNITIVNNVIRAIPEMIKMAQEMKKEDSLNLQEIISNFENFDSLHTSLTFISERLKSFDAEKLKKFKDSK</sequence>
<dbReference type="PANTHER" id="PTHR40695">
    <property type="entry name" value="4-PHOSPHOPANTOATE--BETA-ALANINE LIGASE"/>
    <property type="match status" value="1"/>
</dbReference>
<proteinExistence type="inferred from homology"/>
<feature type="binding site" evidence="5">
    <location>
        <position position="16"/>
    </location>
    <ligand>
        <name>ATP</name>
        <dbReference type="ChEBI" id="CHEBI:30616"/>
    </ligand>
</feature>
<reference evidence="6" key="1">
    <citation type="journal article" date="2022" name="Nat. Microbiol.">
        <title>Unique mobile elements and scalable gene flow at the prokaryote-eukaryote boundary revealed by circularized Asgard archaea genomes.</title>
        <authorList>
            <person name="Wu F."/>
            <person name="Speth D.R."/>
            <person name="Philosof A."/>
            <person name="Cremiere A."/>
            <person name="Narayanan A."/>
            <person name="Barco R.A."/>
            <person name="Connon S.A."/>
            <person name="Amend J.P."/>
            <person name="Antoshechkin I.A."/>
            <person name="Orphan V.J."/>
        </authorList>
    </citation>
    <scope>NUCLEOTIDE SEQUENCE</scope>
    <source>
        <strain evidence="6">PM71</strain>
    </source>
</reference>
<dbReference type="InterPro" id="IPR002855">
    <property type="entry name" value="PPS/PS"/>
</dbReference>
<comment type="subunit">
    <text evidence="5">Homodimer.</text>
</comment>
<comment type="pathway">
    <text evidence="5">Cofactor biosynthesis; coenzyme A biosynthesis.</text>
</comment>
<dbReference type="PIRSF" id="PIRSF004853">
    <property type="entry name" value="UCP004853"/>
    <property type="match status" value="1"/>
</dbReference>
<evidence type="ECO:0000256" key="1">
    <source>
        <dbReference type="ARBA" id="ARBA00022598"/>
    </source>
</evidence>
<comment type="function">
    <text evidence="5">Catalyzes the condensation of (R)-4-phosphopantoate and beta-alanine to 4'-phosphopantothenate in the CoA biosynthesis pathway.</text>
</comment>
<dbReference type="InterPro" id="IPR038138">
    <property type="entry name" value="PPS/PS_sf"/>
</dbReference>
<keyword evidence="2 5" id="KW-0547">Nucleotide-binding</keyword>
<accession>A0A9Y1FLM8</accession>
<dbReference type="GO" id="GO:0016881">
    <property type="term" value="F:acid-amino acid ligase activity"/>
    <property type="evidence" value="ECO:0007669"/>
    <property type="project" value="UniProtKB-UniRule"/>
</dbReference>
<gene>
    <name evidence="6" type="ORF">K9W45_01450</name>
</gene>
<keyword evidence="4 5" id="KW-0173">Coenzyme A biosynthesis</keyword>
<evidence type="ECO:0000256" key="3">
    <source>
        <dbReference type="ARBA" id="ARBA00022840"/>
    </source>
</evidence>
<dbReference type="NCBIfam" id="NF010324">
    <property type="entry name" value="PRK13761.1"/>
    <property type="match status" value="1"/>
</dbReference>
<dbReference type="Gene3D" id="3.40.50.12640">
    <property type="entry name" value="Phosphopantoate/pantothenate synthetase"/>
    <property type="match status" value="1"/>
</dbReference>
<feature type="binding site" evidence="5">
    <location>
        <begin position="187"/>
        <end position="188"/>
    </location>
    <ligand>
        <name>ATP</name>
        <dbReference type="ChEBI" id="CHEBI:30616"/>
    </ligand>
</feature>
<dbReference type="HAMAP" id="MF_02224">
    <property type="entry name" value="PPS"/>
    <property type="match status" value="1"/>
</dbReference>
<evidence type="ECO:0000256" key="2">
    <source>
        <dbReference type="ARBA" id="ARBA00022741"/>
    </source>
</evidence>
<dbReference type="Pfam" id="PF02006">
    <property type="entry name" value="PPS_PS"/>
    <property type="match status" value="1"/>
</dbReference>
<feature type="binding site" evidence="5">
    <location>
        <begin position="199"/>
        <end position="200"/>
    </location>
    <ligand>
        <name>ATP</name>
        <dbReference type="ChEBI" id="CHEBI:30616"/>
    </ligand>
</feature>
<keyword evidence="3 5" id="KW-0067">ATP-binding</keyword>
<feature type="binding site" evidence="5">
    <location>
        <begin position="181"/>
        <end position="183"/>
    </location>
    <ligand>
        <name>ATP</name>
        <dbReference type="ChEBI" id="CHEBI:30616"/>
    </ligand>
</feature>